<evidence type="ECO:0000256" key="2">
    <source>
        <dbReference type="ARBA" id="ARBA00022801"/>
    </source>
</evidence>
<name>A0A9X3N3H0_9ACTN</name>
<evidence type="ECO:0000256" key="1">
    <source>
        <dbReference type="ARBA" id="ARBA00010088"/>
    </source>
</evidence>
<dbReference type="InterPro" id="IPR013595">
    <property type="entry name" value="Pept_S33_TAP-like_C"/>
</dbReference>
<comment type="similarity">
    <text evidence="1">Belongs to the peptidase S33 family.</text>
</comment>
<reference evidence="6" key="1">
    <citation type="submission" date="2022-10" db="EMBL/GenBank/DDBJ databases">
        <title>The WGS of Solirubrobacter ginsenosidimutans DSM 21036.</title>
        <authorList>
            <person name="Jiang Z."/>
        </authorList>
    </citation>
    <scope>NUCLEOTIDE SEQUENCE</scope>
    <source>
        <strain evidence="6">DSM 21036</strain>
    </source>
</reference>
<gene>
    <name evidence="6" type="ORF">OM076_40285</name>
</gene>
<feature type="domain" description="Peptidase S33 tripeptidyl aminopeptidase-like C-terminal" evidence="5">
    <location>
        <begin position="383"/>
        <end position="469"/>
    </location>
</feature>
<dbReference type="InterPro" id="IPR000073">
    <property type="entry name" value="AB_hydrolase_1"/>
</dbReference>
<comment type="caution">
    <text evidence="6">The sequence shown here is derived from an EMBL/GenBank/DDBJ whole genome shotgun (WGS) entry which is preliminary data.</text>
</comment>
<evidence type="ECO:0000256" key="3">
    <source>
        <dbReference type="SAM" id="SignalP"/>
    </source>
</evidence>
<evidence type="ECO:0000313" key="7">
    <source>
        <dbReference type="Proteomes" id="UP001149140"/>
    </source>
</evidence>
<dbReference type="PANTHER" id="PTHR43248">
    <property type="entry name" value="2-SUCCINYL-6-HYDROXY-2,4-CYCLOHEXADIENE-1-CARBOXYLATE SYNTHASE"/>
    <property type="match status" value="1"/>
</dbReference>
<keyword evidence="3" id="KW-0732">Signal</keyword>
<dbReference type="InterPro" id="IPR029058">
    <property type="entry name" value="AB_hydrolase_fold"/>
</dbReference>
<protein>
    <submittedName>
        <fullName evidence="6">Alpha/beta hydrolase</fullName>
    </submittedName>
</protein>
<proteinExistence type="inferred from homology"/>
<sequence>MLRRLAVVGFLVGLLSSFAGPAWADAPPAGQLRVGSLVLRYCGDKGWCGSISRPLDPARPTGRRIKVGFKWFDAVGDKSGPPLVAVEGGPGYPSIGSRIEYRGIYGVPLLRTRDLLLVDNRGTGRSARIDCSSVQGFTGRTSGPAFARRVGQCAEEIDGRYGRGAHSFFATAYAADDLAAVLHALGLEQVDLYGDSYGTFFVQDYMARHPLTLHSVILDSAYPRRDLDPWYTSSGAAARTALETVSPGSVLRLGVLLDRVRATPIAGTARDADTSLLQGVRVDPRVLADMVQDAGSDPVTLRELDASVRAALAGDDVPLLRLAGQSTTWNHSPTSAGYFSRGAYLAVSCLDYPVVPDLAKPPDAFAPFTGAEWRTMSGFSQPYDICTDWPPSVRPPPVPTVKLSVPILILGGDLDSLTPVGDAATFGPTLGDNVQIVVLKNTVHVTSEGDTYLVEGMRCARQVIRSFLRGALQSDCAATIPALHTPDYPLTLAAAAPATLVSGPDPGEPARRAATVAAQAFADATMRFIYTEGARYGAGLRGGRFVASGSKLALQRVRFVSDAEVSGTGTFTAATGGVDATLTVAGVQVHVTWTQATPTATATIGTSVLALPAP</sequence>
<dbReference type="Pfam" id="PF00561">
    <property type="entry name" value="Abhydrolase_1"/>
    <property type="match status" value="1"/>
</dbReference>
<dbReference type="SUPFAM" id="SSF53474">
    <property type="entry name" value="alpha/beta-Hydrolases"/>
    <property type="match status" value="1"/>
</dbReference>
<feature type="domain" description="AB hydrolase-1" evidence="4">
    <location>
        <begin position="81"/>
        <end position="227"/>
    </location>
</feature>
<evidence type="ECO:0000259" key="5">
    <source>
        <dbReference type="Pfam" id="PF08386"/>
    </source>
</evidence>
<dbReference type="Pfam" id="PF08386">
    <property type="entry name" value="Abhydrolase_4"/>
    <property type="match status" value="1"/>
</dbReference>
<evidence type="ECO:0000259" key="4">
    <source>
        <dbReference type="Pfam" id="PF00561"/>
    </source>
</evidence>
<feature type="chain" id="PRO_5040963073" evidence="3">
    <location>
        <begin position="25"/>
        <end position="614"/>
    </location>
</feature>
<organism evidence="6 7">
    <name type="scientific">Solirubrobacter ginsenosidimutans</name>
    <dbReference type="NCBI Taxonomy" id="490573"/>
    <lineage>
        <taxon>Bacteria</taxon>
        <taxon>Bacillati</taxon>
        <taxon>Actinomycetota</taxon>
        <taxon>Thermoleophilia</taxon>
        <taxon>Solirubrobacterales</taxon>
        <taxon>Solirubrobacteraceae</taxon>
        <taxon>Solirubrobacter</taxon>
    </lineage>
</organism>
<dbReference type="EMBL" id="JAPDOD010000069">
    <property type="protein sequence ID" value="MDA0166571.1"/>
    <property type="molecule type" value="Genomic_DNA"/>
</dbReference>
<accession>A0A9X3N3H0</accession>
<evidence type="ECO:0000313" key="6">
    <source>
        <dbReference type="EMBL" id="MDA0166571.1"/>
    </source>
</evidence>
<dbReference type="RefSeq" id="WP_270045829.1">
    <property type="nucleotide sequence ID" value="NZ_JAPDOD010000069.1"/>
</dbReference>
<dbReference type="InterPro" id="IPR051601">
    <property type="entry name" value="Serine_prot/Carboxylest_S33"/>
</dbReference>
<keyword evidence="2 6" id="KW-0378">Hydrolase</keyword>
<dbReference type="Proteomes" id="UP001149140">
    <property type="component" value="Unassembled WGS sequence"/>
</dbReference>
<feature type="signal peptide" evidence="3">
    <location>
        <begin position="1"/>
        <end position="24"/>
    </location>
</feature>
<dbReference type="GO" id="GO:0016787">
    <property type="term" value="F:hydrolase activity"/>
    <property type="evidence" value="ECO:0007669"/>
    <property type="project" value="UniProtKB-KW"/>
</dbReference>
<keyword evidence="7" id="KW-1185">Reference proteome</keyword>
<dbReference type="Gene3D" id="3.40.50.1820">
    <property type="entry name" value="alpha/beta hydrolase"/>
    <property type="match status" value="1"/>
</dbReference>
<dbReference type="AlphaFoldDB" id="A0A9X3N3H0"/>